<keyword evidence="2" id="KW-1185">Reference proteome</keyword>
<evidence type="ECO:0000313" key="2">
    <source>
        <dbReference type="Proteomes" id="UP001058626"/>
    </source>
</evidence>
<dbReference type="Proteomes" id="UP001058626">
    <property type="component" value="Chromosome"/>
</dbReference>
<dbReference type="AlphaFoldDB" id="A0A9N7QQ96"/>
<sequence length="154" mass="16190">MAATADSNAPTTASACADALDAWVAAVFNHPAYGAAAASIALDAGPCQAWAANSAVVEENDCAAASSSETKAFQAAEASYMGAEPAPANINAELISGGNAKKLIAHYPFPQTRPRANVRKVLQRNRRYSGRPDRGCATRKKGRIETFRLPTWPK</sequence>
<gene>
    <name evidence="1" type="ORF">NJB1907Z4_C35640</name>
</gene>
<reference evidence="1" key="1">
    <citation type="submission" date="2022-06" db="EMBL/GenBank/DDBJ databases">
        <title>Complete genome sequence of Mycobacterium pseudoshottsii NJB1907-Z4.</title>
        <authorList>
            <person name="Komine T."/>
            <person name="Fukano H."/>
            <person name="Wada S."/>
        </authorList>
    </citation>
    <scope>NUCLEOTIDE SEQUENCE</scope>
    <source>
        <strain evidence="1">NJB1907-Z4</strain>
    </source>
</reference>
<accession>A0A9N7QQ96</accession>
<name>A0A9N7QQ96_9MYCO</name>
<protein>
    <submittedName>
        <fullName evidence="1">Uncharacterized protein</fullName>
    </submittedName>
</protein>
<dbReference type="EMBL" id="AP026367">
    <property type="protein sequence ID" value="BDN83349.1"/>
    <property type="molecule type" value="Genomic_DNA"/>
</dbReference>
<evidence type="ECO:0000313" key="1">
    <source>
        <dbReference type="EMBL" id="BDN83349.1"/>
    </source>
</evidence>
<proteinExistence type="predicted"/>
<organism evidence="1 2">
    <name type="scientific">Mycobacterium pseudoshottsii</name>
    <dbReference type="NCBI Taxonomy" id="265949"/>
    <lineage>
        <taxon>Bacteria</taxon>
        <taxon>Bacillati</taxon>
        <taxon>Actinomycetota</taxon>
        <taxon>Actinomycetes</taxon>
        <taxon>Mycobacteriales</taxon>
        <taxon>Mycobacteriaceae</taxon>
        <taxon>Mycobacterium</taxon>
        <taxon>Mycobacterium ulcerans group</taxon>
    </lineage>
</organism>